<dbReference type="KEGG" id="hut:Huta_0866"/>
<dbReference type="InterPro" id="IPR045397">
    <property type="entry name" value="TumE-like"/>
</dbReference>
<evidence type="ECO:0000313" key="2">
    <source>
        <dbReference type="EMBL" id="ACV11049.1"/>
    </source>
</evidence>
<sequence length="160" mass="17959">MTGPTDQPEHHSLRGAIDRPALLTIRDIVEEMEPLATARLDDYLDPSRVEVTLDDGLGEADRARIDIRWTTRGDYAFHYTDTEGVDVRWGKHPHGGEYRRVEGLEHHHPPPDASSDPDKVQDSCITQSSEALVTRAVLKLWRVAYHTEAYTPLNAGSNPP</sequence>
<dbReference type="eggNOG" id="arCOG06153">
    <property type="taxonomic scope" value="Archaea"/>
</dbReference>
<dbReference type="RefSeq" id="WP_015788626.1">
    <property type="nucleotide sequence ID" value="NC_013158.1"/>
</dbReference>
<name>C7NUF2_HALUD</name>
<dbReference type="GeneID" id="8383139"/>
<evidence type="ECO:0000313" key="3">
    <source>
        <dbReference type="Proteomes" id="UP000002071"/>
    </source>
</evidence>
<dbReference type="OrthoDB" id="259945at2157"/>
<protein>
    <submittedName>
        <fullName evidence="2">Uncharacterized protein</fullName>
    </submittedName>
</protein>
<dbReference type="EMBL" id="CP001687">
    <property type="protein sequence ID" value="ACV11049.1"/>
    <property type="molecule type" value="Genomic_DNA"/>
</dbReference>
<dbReference type="HOGENOM" id="CLU_1648274_0_0_2"/>
<reference evidence="2 3" key="1">
    <citation type="journal article" date="2009" name="Stand. Genomic Sci.">
        <title>Complete genome sequence of Halorhabdus utahensis type strain (AX-2).</title>
        <authorList>
            <person name="Anderson I."/>
            <person name="Tindall B.J."/>
            <person name="Pomrenke H."/>
            <person name="Goker M."/>
            <person name="Lapidus A."/>
            <person name="Nolan M."/>
            <person name="Copeland A."/>
            <person name="Glavina Del Rio T."/>
            <person name="Chen F."/>
            <person name="Tice H."/>
            <person name="Cheng J.F."/>
            <person name="Lucas S."/>
            <person name="Chertkov O."/>
            <person name="Bruce D."/>
            <person name="Brettin T."/>
            <person name="Detter J.C."/>
            <person name="Han C."/>
            <person name="Goodwin L."/>
            <person name="Land M."/>
            <person name="Hauser L."/>
            <person name="Chang Y.J."/>
            <person name="Jeffries C.D."/>
            <person name="Pitluck S."/>
            <person name="Pati A."/>
            <person name="Mavromatis K."/>
            <person name="Ivanova N."/>
            <person name="Ovchinnikova G."/>
            <person name="Chen A."/>
            <person name="Palaniappan K."/>
            <person name="Chain P."/>
            <person name="Rohde M."/>
            <person name="Bristow J."/>
            <person name="Eisen J.A."/>
            <person name="Markowitz V."/>
            <person name="Hugenholtz P."/>
            <person name="Kyrpides N.C."/>
            <person name="Klenk H.P."/>
        </authorList>
    </citation>
    <scope>NUCLEOTIDE SEQUENCE [LARGE SCALE GENOMIC DNA]</scope>
    <source>
        <strain evidence="3">DSM 12940 / JCM 11049 / AX-2</strain>
    </source>
</reference>
<dbReference type="STRING" id="519442.Huta_0866"/>
<accession>C7NUF2</accession>
<organism evidence="2 3">
    <name type="scientific">Halorhabdus utahensis (strain DSM 12940 / JCM 11049 / AX-2)</name>
    <dbReference type="NCBI Taxonomy" id="519442"/>
    <lineage>
        <taxon>Archaea</taxon>
        <taxon>Methanobacteriati</taxon>
        <taxon>Methanobacteriota</taxon>
        <taxon>Stenosarchaea group</taxon>
        <taxon>Halobacteria</taxon>
        <taxon>Halobacteriales</taxon>
        <taxon>Haloarculaceae</taxon>
        <taxon>Halorhabdus</taxon>
    </lineage>
</organism>
<dbReference type="Proteomes" id="UP000002071">
    <property type="component" value="Chromosome"/>
</dbReference>
<gene>
    <name evidence="2" type="ordered locus">Huta_0866</name>
</gene>
<keyword evidence="3" id="KW-1185">Reference proteome</keyword>
<evidence type="ECO:0000256" key="1">
    <source>
        <dbReference type="SAM" id="MobiDB-lite"/>
    </source>
</evidence>
<proteinExistence type="predicted"/>
<dbReference type="AlphaFoldDB" id="C7NUF2"/>
<feature type="compositionally biased region" description="Basic and acidic residues" evidence="1">
    <location>
        <begin position="102"/>
        <end position="121"/>
    </location>
</feature>
<dbReference type="Pfam" id="PF20126">
    <property type="entry name" value="TumE"/>
    <property type="match status" value="1"/>
</dbReference>
<feature type="region of interest" description="Disordered" evidence="1">
    <location>
        <begin position="102"/>
        <end position="123"/>
    </location>
</feature>